<evidence type="ECO:0000256" key="2">
    <source>
        <dbReference type="ARBA" id="ARBA00006575"/>
    </source>
</evidence>
<comment type="function">
    <text evidence="1">Highly specific phosphatase involved in the metabolism of ADP-ribose 1''-phosphate (Appr1p) which is produced as a consequence of tRNA splicing.</text>
</comment>
<dbReference type="InterPro" id="IPR002589">
    <property type="entry name" value="Macro_dom"/>
</dbReference>
<organism evidence="8 9">
    <name type="scientific">Phyllosticta capitalensis</name>
    <dbReference type="NCBI Taxonomy" id="121624"/>
    <lineage>
        <taxon>Eukaryota</taxon>
        <taxon>Fungi</taxon>
        <taxon>Dikarya</taxon>
        <taxon>Ascomycota</taxon>
        <taxon>Pezizomycotina</taxon>
        <taxon>Dothideomycetes</taxon>
        <taxon>Dothideomycetes incertae sedis</taxon>
        <taxon>Botryosphaeriales</taxon>
        <taxon>Phyllostictaceae</taxon>
        <taxon>Phyllosticta</taxon>
    </lineage>
</organism>
<feature type="domain" description="Macro" evidence="7">
    <location>
        <begin position="9"/>
        <end position="185"/>
    </location>
</feature>
<comment type="caution">
    <text evidence="8">The sequence shown here is derived from an EMBL/GenBank/DDBJ whole genome shotgun (WGS) entry which is preliminary data.</text>
</comment>
<gene>
    <name evidence="8" type="ORF">HDK90DRAFT_510859</name>
</gene>
<dbReference type="SUPFAM" id="SSF52949">
    <property type="entry name" value="Macro domain-like"/>
    <property type="match status" value="1"/>
</dbReference>
<dbReference type="PROSITE" id="PS51154">
    <property type="entry name" value="MACRO"/>
    <property type="match status" value="1"/>
</dbReference>
<comment type="similarity">
    <text evidence="2">Belongs to the POA1 family.</text>
</comment>
<dbReference type="PANTHER" id="PTHR12521:SF0">
    <property type="entry name" value="ADP-RIBOSE GLYCOHYDROLASE OARD1"/>
    <property type="match status" value="1"/>
</dbReference>
<dbReference type="Pfam" id="PF01661">
    <property type="entry name" value="Macro"/>
    <property type="match status" value="1"/>
</dbReference>
<evidence type="ECO:0000259" key="7">
    <source>
        <dbReference type="PROSITE" id="PS51154"/>
    </source>
</evidence>
<reference evidence="8 9" key="1">
    <citation type="submission" date="2024-04" db="EMBL/GenBank/DDBJ databases">
        <title>Phyllosticta paracitricarpa is synonymous to the EU quarantine fungus P. citricarpa based on phylogenomic analyses.</title>
        <authorList>
            <consortium name="Lawrence Berkeley National Laboratory"/>
            <person name="Van Ingen-Buijs V.A."/>
            <person name="Van Westerhoven A.C."/>
            <person name="Haridas S."/>
            <person name="Skiadas P."/>
            <person name="Martin F."/>
            <person name="Groenewald J.Z."/>
            <person name="Crous P.W."/>
            <person name="Seidl M.F."/>
        </authorList>
    </citation>
    <scope>NUCLEOTIDE SEQUENCE [LARGE SCALE GENOMIC DNA]</scope>
    <source>
        <strain evidence="8 9">CBS 123374</strain>
    </source>
</reference>
<dbReference type="Gene3D" id="3.40.220.10">
    <property type="entry name" value="Leucine Aminopeptidase, subunit E, domain 1"/>
    <property type="match status" value="1"/>
</dbReference>
<dbReference type="PANTHER" id="PTHR12521">
    <property type="entry name" value="PROTEIN C6ORF130"/>
    <property type="match status" value="1"/>
</dbReference>
<dbReference type="CDD" id="cd02901">
    <property type="entry name" value="Macro_Poa1p-like"/>
    <property type="match status" value="1"/>
</dbReference>
<dbReference type="InterPro" id="IPR043472">
    <property type="entry name" value="Macro_dom-like"/>
</dbReference>
<evidence type="ECO:0000313" key="8">
    <source>
        <dbReference type="EMBL" id="KAK8235730.1"/>
    </source>
</evidence>
<keyword evidence="9" id="KW-1185">Reference proteome</keyword>
<accession>A0ABR1YQL4</accession>
<keyword evidence="5" id="KW-0904">Protein phosphatase</keyword>
<dbReference type="InterPro" id="IPR050892">
    <property type="entry name" value="ADP-ribose_metab_enzymes"/>
</dbReference>
<evidence type="ECO:0000256" key="5">
    <source>
        <dbReference type="ARBA" id="ARBA00022912"/>
    </source>
</evidence>
<sequence length="185" mass="20093">MPESTATQPITANDGQKKTLAVKEVIGDIFAAPPNSVLIHACNCYGNWGAGIAGAFRQHYPNAHKKHEDFCKCGSNGMAQVGTAQLIPPLDEPKKHYVGNLFTSGGYGRRKDTPDMILSNTGPAMVDLLRQIADVKKNGGEVAELRICKINSGLFGVPWEKSLEVLQNIELEPDMPTEVTVYERA</sequence>
<evidence type="ECO:0000256" key="3">
    <source>
        <dbReference type="ARBA" id="ARBA00012983"/>
    </source>
</evidence>
<comment type="catalytic activity">
    <reaction evidence="6">
        <text>ADP-alpha-D-ribose 1''-phosphate + H2O = ADP-D-ribose + phosphate</text>
        <dbReference type="Rhea" id="RHEA:25029"/>
        <dbReference type="ChEBI" id="CHEBI:15377"/>
        <dbReference type="ChEBI" id="CHEBI:43474"/>
        <dbReference type="ChEBI" id="CHEBI:57967"/>
        <dbReference type="ChEBI" id="CHEBI:58753"/>
        <dbReference type="EC" id="3.1.3.84"/>
    </reaction>
</comment>
<evidence type="ECO:0000256" key="1">
    <source>
        <dbReference type="ARBA" id="ARBA00002432"/>
    </source>
</evidence>
<protein>
    <recommendedName>
        <fullName evidence="4">ADP-ribose 1''-phosphate phosphatase</fullName>
        <ecNumber evidence="3">3.1.3.84</ecNumber>
    </recommendedName>
</protein>
<keyword evidence="5" id="KW-0378">Hydrolase</keyword>
<evidence type="ECO:0000256" key="4">
    <source>
        <dbReference type="ARBA" id="ARBA00019744"/>
    </source>
</evidence>
<dbReference type="EC" id="3.1.3.84" evidence="3"/>
<dbReference type="Proteomes" id="UP001492380">
    <property type="component" value="Unassembled WGS sequence"/>
</dbReference>
<name>A0ABR1YQL4_9PEZI</name>
<evidence type="ECO:0000313" key="9">
    <source>
        <dbReference type="Proteomes" id="UP001492380"/>
    </source>
</evidence>
<dbReference type="SMART" id="SM00506">
    <property type="entry name" value="A1pp"/>
    <property type="match status" value="1"/>
</dbReference>
<evidence type="ECO:0000256" key="6">
    <source>
        <dbReference type="ARBA" id="ARBA00034427"/>
    </source>
</evidence>
<dbReference type="EMBL" id="JBBWRZ010000005">
    <property type="protein sequence ID" value="KAK8235730.1"/>
    <property type="molecule type" value="Genomic_DNA"/>
</dbReference>
<proteinExistence type="inferred from homology"/>